<evidence type="ECO:0000259" key="10">
    <source>
        <dbReference type="SMART" id="SM00849"/>
    </source>
</evidence>
<accession>A0A1H3EQ32</accession>
<keyword evidence="12" id="KW-1185">Reference proteome</keyword>
<dbReference type="InterPro" id="IPR038536">
    <property type="entry name" value="Alkyl/aryl-sulf_dimr_sf"/>
</dbReference>
<feature type="domain" description="Metallo-beta-lactamase" evidence="10">
    <location>
        <begin position="126"/>
        <end position="349"/>
    </location>
</feature>
<evidence type="ECO:0000256" key="5">
    <source>
        <dbReference type="ARBA" id="ARBA00033751"/>
    </source>
</evidence>
<dbReference type="Pfam" id="PF00753">
    <property type="entry name" value="Lactamase_B"/>
    <property type="match status" value="1"/>
</dbReference>
<dbReference type="SUPFAM" id="SSF56281">
    <property type="entry name" value="Metallo-hydrolase/oxidoreductase"/>
    <property type="match status" value="1"/>
</dbReference>
<feature type="signal peptide" evidence="9">
    <location>
        <begin position="1"/>
        <end position="24"/>
    </location>
</feature>
<dbReference type="FunFam" id="3.60.15.30:FF:000001">
    <property type="entry name" value="Alkyl/aryl-sulfatase BDS1"/>
    <property type="match status" value="1"/>
</dbReference>
<dbReference type="EC" id="3.1.6.21" evidence="6"/>
<comment type="similarity">
    <text evidence="5">Belongs to the metallo-beta-lactamase superfamily. Type III sulfatase family.</text>
</comment>
<dbReference type="GO" id="GO:0046872">
    <property type="term" value="F:metal ion binding"/>
    <property type="evidence" value="ECO:0007669"/>
    <property type="project" value="UniProtKB-KW"/>
</dbReference>
<reference evidence="12" key="1">
    <citation type="submission" date="2016-10" db="EMBL/GenBank/DDBJ databases">
        <authorList>
            <person name="Varghese N."/>
            <person name="Submissions S."/>
        </authorList>
    </citation>
    <scope>NUCLEOTIDE SEQUENCE [LARGE SCALE GENOMIC DNA]</scope>
    <source>
        <strain evidence="12">NRRL B-59562</strain>
    </source>
</reference>
<evidence type="ECO:0000256" key="3">
    <source>
        <dbReference type="ARBA" id="ARBA00022801"/>
    </source>
</evidence>
<evidence type="ECO:0000313" key="12">
    <source>
        <dbReference type="Proteomes" id="UP000243778"/>
    </source>
</evidence>
<dbReference type="Gene3D" id="1.25.40.880">
    <property type="entry name" value="Alkyl sulfatase, dimerisation domain"/>
    <property type="match status" value="1"/>
</dbReference>
<keyword evidence="3" id="KW-0378">Hydrolase</keyword>
<evidence type="ECO:0000256" key="8">
    <source>
        <dbReference type="ARBA" id="ARBA00075789"/>
    </source>
</evidence>
<evidence type="ECO:0000256" key="2">
    <source>
        <dbReference type="ARBA" id="ARBA00022723"/>
    </source>
</evidence>
<comment type="cofactor">
    <cofactor evidence="1">
        <name>Zn(2+)</name>
        <dbReference type="ChEBI" id="CHEBI:29105"/>
    </cofactor>
</comment>
<evidence type="ECO:0000313" key="11">
    <source>
        <dbReference type="EMBL" id="SDX80667.1"/>
    </source>
</evidence>
<evidence type="ECO:0000256" key="7">
    <source>
        <dbReference type="ARBA" id="ARBA00068034"/>
    </source>
</evidence>
<dbReference type="PANTHER" id="PTHR43223:SF1">
    <property type="entry name" value="ALKYL_ARYL-SULFATASE BDS1"/>
    <property type="match status" value="1"/>
</dbReference>
<dbReference type="OrthoDB" id="9815874at2"/>
<dbReference type="SMART" id="SM00849">
    <property type="entry name" value="Lactamase_B"/>
    <property type="match status" value="1"/>
</dbReference>
<dbReference type="InterPro" id="IPR052195">
    <property type="entry name" value="Bact_Alkyl/Aryl-Sulfatase"/>
</dbReference>
<name>A0A1H3EQ32_9PSED</name>
<dbReference type="FunFam" id="1.25.40.880:FF:000001">
    <property type="entry name" value="SDS hydrolase SdsA1"/>
    <property type="match status" value="1"/>
</dbReference>
<keyword evidence="4" id="KW-0862">Zinc</keyword>
<dbReference type="EMBL" id="FNNU01000006">
    <property type="protein sequence ID" value="SDX80667.1"/>
    <property type="molecule type" value="Genomic_DNA"/>
</dbReference>
<dbReference type="CDD" id="cd07710">
    <property type="entry name" value="arylsulfatase_Sdsa1-like_MBL-fold"/>
    <property type="match status" value="1"/>
</dbReference>
<dbReference type="STRING" id="1007099.SAMN05216287_3818"/>
<dbReference type="InterPro" id="IPR036527">
    <property type="entry name" value="SCP2_sterol-bd_dom_sf"/>
</dbReference>
<evidence type="ECO:0000256" key="1">
    <source>
        <dbReference type="ARBA" id="ARBA00001947"/>
    </source>
</evidence>
<dbReference type="Proteomes" id="UP000243778">
    <property type="component" value="Unassembled WGS sequence"/>
</dbReference>
<keyword evidence="9" id="KW-0732">Signal</keyword>
<dbReference type="InterPro" id="IPR044097">
    <property type="entry name" value="Bds1/SdsA1_MBL-fold"/>
</dbReference>
<sequence>MPVPLLLQGLSLALFGGFVATSLAAETPKPATALTASVNAAWNERLPFADQADFQAARRGLIEAFDGVIRDEDGKPAWDLPAYAFLNGKPAPDSVNPSLWRQAQLNNIAGLFQVSERLYQLRGMDLANMNVIEGDTGLIIVDPLLNQATAKAALELYYKHRPRKPVVAVIYTHAHVDHFGGVRGVVDEADVKAGKVRIYAPEGFFEHAISENVMAGPAMSRRAQYMYGAPLPRGERGQVDAGLGKSVPSAGTITLIRPTDVIAQPIERRRIDGIDIEFQLTPGTEAPAEMNLYFPQFRALCMAENAARVQHNILTLRGALVRDPKVWAGYLDQALQRYGDKSDVLFAQHHWPTWGRAEIQTFLADQRDMYAFINSQTLRLLNQGLTPMEIAEKLKTLPPRLANKWYTRDYYGSLSHNVRAVYQRYMGFYDGNPANLNPLPPVEAGQHYVAAMGGADKVLALARESFKQGDYRWVAQLTNHLVFAEPDNKAARELQADALEQLGYQSENATWRNAYLMGANELRNGVSRQPSVGSNAPDLVRSLTPAMFFDYLSVRIDAEKEAGEDLLINWSFSDLKEDYALTLRNGVLTHRDGVLHPQADVSVTMDKELLDRIALKETSFLKQLMVGNISMQGERLKLGRLLGGMDEPDGNFNIVTP</sequence>
<dbReference type="Gene3D" id="3.30.1050.10">
    <property type="entry name" value="SCP2 sterol-binding domain"/>
    <property type="match status" value="1"/>
</dbReference>
<dbReference type="InterPro" id="IPR029229">
    <property type="entry name" value="Alkyl_sulf_C"/>
</dbReference>
<keyword evidence="2" id="KW-0479">Metal-binding</keyword>
<dbReference type="Pfam" id="PF14864">
    <property type="entry name" value="Alkyl_sulf_C"/>
    <property type="match status" value="1"/>
</dbReference>
<dbReference type="GO" id="GO:0018909">
    <property type="term" value="P:dodecyl sulfate metabolic process"/>
    <property type="evidence" value="ECO:0007669"/>
    <property type="project" value="InterPro"/>
</dbReference>
<proteinExistence type="inferred from homology"/>
<evidence type="ECO:0000256" key="4">
    <source>
        <dbReference type="ARBA" id="ARBA00022833"/>
    </source>
</evidence>
<dbReference type="Pfam" id="PF14863">
    <property type="entry name" value="Alkyl_sulf_dimr"/>
    <property type="match status" value="1"/>
</dbReference>
<dbReference type="AlphaFoldDB" id="A0A1H3EQ32"/>
<gene>
    <name evidence="11" type="ORF">SAMN05216287_3818</name>
</gene>
<dbReference type="Gene3D" id="3.60.15.30">
    <property type="entry name" value="Metallo-beta-lactamase domain"/>
    <property type="match status" value="1"/>
</dbReference>
<evidence type="ECO:0000256" key="6">
    <source>
        <dbReference type="ARBA" id="ARBA00066568"/>
    </source>
</evidence>
<dbReference type="InterPro" id="IPR001279">
    <property type="entry name" value="Metallo-B-lactamas"/>
</dbReference>
<organism evidence="11 12">
    <name type="scientific">Pseudomonas kuykendallii</name>
    <dbReference type="NCBI Taxonomy" id="1007099"/>
    <lineage>
        <taxon>Bacteria</taxon>
        <taxon>Pseudomonadati</taxon>
        <taxon>Pseudomonadota</taxon>
        <taxon>Gammaproteobacteria</taxon>
        <taxon>Pseudomonadales</taxon>
        <taxon>Pseudomonadaceae</taxon>
        <taxon>Pseudomonas</taxon>
    </lineage>
</organism>
<protein>
    <recommendedName>
        <fullName evidence="7">Linear primary-alkylsulfatase</fullName>
        <ecNumber evidence="6">3.1.6.21</ecNumber>
    </recommendedName>
    <alternativeName>
        <fullName evidence="8">Type III linear primary-alkylsulfatase</fullName>
    </alternativeName>
</protein>
<dbReference type="PANTHER" id="PTHR43223">
    <property type="entry name" value="ALKYL/ARYL-SULFATASE"/>
    <property type="match status" value="1"/>
</dbReference>
<dbReference type="GO" id="GO:0018741">
    <property type="term" value="F:linear primary-alkylsulfatase activity"/>
    <property type="evidence" value="ECO:0007669"/>
    <property type="project" value="UniProtKB-EC"/>
</dbReference>
<dbReference type="InterPro" id="IPR036866">
    <property type="entry name" value="RibonucZ/Hydroxyglut_hydro"/>
</dbReference>
<dbReference type="GO" id="GO:0046983">
    <property type="term" value="F:protein dimerization activity"/>
    <property type="evidence" value="ECO:0007669"/>
    <property type="project" value="InterPro"/>
</dbReference>
<feature type="chain" id="PRO_5017237157" description="Linear primary-alkylsulfatase" evidence="9">
    <location>
        <begin position="25"/>
        <end position="657"/>
    </location>
</feature>
<dbReference type="InterPro" id="IPR029228">
    <property type="entry name" value="Alkyl_sulf_dimr"/>
</dbReference>
<evidence type="ECO:0000256" key="9">
    <source>
        <dbReference type="SAM" id="SignalP"/>
    </source>
</evidence>
<dbReference type="SUPFAM" id="SSF55718">
    <property type="entry name" value="SCP-like"/>
    <property type="match status" value="1"/>
</dbReference>